<evidence type="ECO:0000313" key="3">
    <source>
        <dbReference type="EMBL" id="AXF95689.1"/>
    </source>
</evidence>
<name>A0A345DNA1_9MOLU</name>
<feature type="transmembrane region" description="Helical" evidence="2">
    <location>
        <begin position="135"/>
        <end position="158"/>
    </location>
</feature>
<evidence type="ECO:0000313" key="4">
    <source>
        <dbReference type="Proteomes" id="UP000253689"/>
    </source>
</evidence>
<feature type="transmembrane region" description="Helical" evidence="2">
    <location>
        <begin position="26"/>
        <end position="50"/>
    </location>
</feature>
<sequence>MLTKISSKRDELALQWNTRIEVAARLLVISFSILGTFMGYFISAGCAMSYNNIKNLTGVISHRTYELHYIIAGIVALICACFFFCFIGLPYVKLKKAASFKSWIIISSIFAIIYYTTCFTLAVIFMNMFNNMNNYFIVGFTLIIICFLVIFLSYFLLWREVKKQWILRKKIEYLADEDQMKQVETKLATLELRRQRLVELEKIKYNKEKYSLNHLKEKKKNIYVQKPVLEEKKQEALKSSKQE</sequence>
<reference evidence="4" key="1">
    <citation type="submission" date="2018-07" db="EMBL/GenBank/DDBJ databases">
        <title>Complete Genome Sequence of Spiroplasma phoeniceum.</title>
        <authorList>
            <person name="Davis R.E."/>
            <person name="Shao J.Y."/>
            <person name="Zhao Y."/>
            <person name="Silver A."/>
            <person name="Stump z."/>
            <person name="Gasparich G."/>
        </authorList>
    </citation>
    <scope>NUCLEOTIDE SEQUENCE [LARGE SCALE GENOMIC DNA]</scope>
    <source>
        <strain evidence="4">P40</strain>
    </source>
</reference>
<gene>
    <name evidence="3" type="ORF">SDAV_00702</name>
</gene>
<keyword evidence="4" id="KW-1185">Reference proteome</keyword>
<evidence type="ECO:0000256" key="2">
    <source>
        <dbReference type="SAM" id="Phobius"/>
    </source>
</evidence>
<keyword evidence="2" id="KW-0472">Membrane</keyword>
<organism evidence="3 4">
    <name type="scientific">Spiroplasma phoeniceum P40</name>
    <dbReference type="NCBI Taxonomy" id="1276259"/>
    <lineage>
        <taxon>Bacteria</taxon>
        <taxon>Bacillati</taxon>
        <taxon>Mycoplasmatota</taxon>
        <taxon>Mollicutes</taxon>
        <taxon>Entomoplasmatales</taxon>
        <taxon>Spiroplasmataceae</taxon>
        <taxon>Spiroplasma</taxon>
    </lineage>
</organism>
<protein>
    <recommendedName>
        <fullName evidence="5">Transmembrane protein</fullName>
    </recommendedName>
</protein>
<dbReference type="KEGG" id="sphh:SDAV_00702"/>
<dbReference type="RefSeq" id="WP_114564549.1">
    <property type="nucleotide sequence ID" value="NZ_CP031088.1"/>
</dbReference>
<feature type="coiled-coil region" evidence="1">
    <location>
        <begin position="173"/>
        <end position="200"/>
    </location>
</feature>
<keyword evidence="2" id="KW-1133">Transmembrane helix</keyword>
<evidence type="ECO:0008006" key="5">
    <source>
        <dbReference type="Google" id="ProtNLM"/>
    </source>
</evidence>
<evidence type="ECO:0000256" key="1">
    <source>
        <dbReference type="SAM" id="Coils"/>
    </source>
</evidence>
<keyword evidence="1" id="KW-0175">Coiled coil</keyword>
<dbReference type="EMBL" id="CP031088">
    <property type="protein sequence ID" value="AXF95689.1"/>
    <property type="molecule type" value="Genomic_DNA"/>
</dbReference>
<feature type="transmembrane region" description="Helical" evidence="2">
    <location>
        <begin position="104"/>
        <end position="129"/>
    </location>
</feature>
<dbReference type="Proteomes" id="UP000253689">
    <property type="component" value="Chromosome"/>
</dbReference>
<proteinExistence type="predicted"/>
<feature type="transmembrane region" description="Helical" evidence="2">
    <location>
        <begin position="70"/>
        <end position="92"/>
    </location>
</feature>
<dbReference type="AlphaFoldDB" id="A0A345DNA1"/>
<accession>A0A345DNA1</accession>
<keyword evidence="2" id="KW-0812">Transmembrane</keyword>